<name>A0AAF3F7E5_9BILA</name>
<feature type="transmembrane region" description="Helical" evidence="6">
    <location>
        <begin position="60"/>
        <end position="78"/>
    </location>
</feature>
<evidence type="ECO:0000256" key="3">
    <source>
        <dbReference type="ARBA" id="ARBA00022692"/>
    </source>
</evidence>
<feature type="transmembrane region" description="Helical" evidence="6">
    <location>
        <begin position="26"/>
        <end position="48"/>
    </location>
</feature>
<dbReference type="GO" id="GO:0005765">
    <property type="term" value="C:lysosomal membrane"/>
    <property type="evidence" value="ECO:0007669"/>
    <property type="project" value="TreeGrafter"/>
</dbReference>
<keyword evidence="2" id="KW-0813">Transport</keyword>
<evidence type="ECO:0000313" key="8">
    <source>
        <dbReference type="WBParaSite" id="MBELARI_LOCUS2820"/>
    </source>
</evidence>
<evidence type="ECO:0000256" key="1">
    <source>
        <dbReference type="ARBA" id="ARBA00004127"/>
    </source>
</evidence>
<dbReference type="WBParaSite" id="MBELARI_LOCUS2820">
    <property type="protein sequence ID" value="MBELARI_LOCUS2820"/>
    <property type="gene ID" value="MBELARI_LOCUS2820"/>
</dbReference>
<accession>A0AAF3F7E5</accession>
<dbReference type="InterPro" id="IPR051068">
    <property type="entry name" value="MFS_Domain-Containing_Protein"/>
</dbReference>
<evidence type="ECO:0000256" key="2">
    <source>
        <dbReference type="ARBA" id="ARBA00022448"/>
    </source>
</evidence>
<dbReference type="PANTHER" id="PTHR23510">
    <property type="entry name" value="INNER MEMBRANE TRANSPORT PROTEIN YAJR"/>
    <property type="match status" value="1"/>
</dbReference>
<evidence type="ECO:0000256" key="4">
    <source>
        <dbReference type="ARBA" id="ARBA00022989"/>
    </source>
</evidence>
<keyword evidence="7" id="KW-1185">Reference proteome</keyword>
<dbReference type="Proteomes" id="UP000887575">
    <property type="component" value="Unassembled WGS sequence"/>
</dbReference>
<reference evidence="8" key="1">
    <citation type="submission" date="2024-02" db="UniProtKB">
        <authorList>
            <consortium name="WormBaseParasite"/>
        </authorList>
    </citation>
    <scope>IDENTIFICATION</scope>
</reference>
<evidence type="ECO:0000256" key="6">
    <source>
        <dbReference type="SAM" id="Phobius"/>
    </source>
</evidence>
<keyword evidence="5 6" id="KW-0472">Membrane</keyword>
<dbReference type="AlphaFoldDB" id="A0AAF3F7E5"/>
<keyword evidence="3 6" id="KW-0812">Transmembrane</keyword>
<evidence type="ECO:0000313" key="7">
    <source>
        <dbReference type="Proteomes" id="UP000887575"/>
    </source>
</evidence>
<comment type="subcellular location">
    <subcellularLocation>
        <location evidence="1">Endomembrane system</location>
        <topology evidence="1">Multi-pass membrane protein</topology>
    </subcellularLocation>
</comment>
<evidence type="ECO:0000256" key="5">
    <source>
        <dbReference type="ARBA" id="ARBA00023136"/>
    </source>
</evidence>
<protein>
    <submittedName>
        <fullName evidence="8">Uncharacterized protein</fullName>
    </submittedName>
</protein>
<sequence length="141" mass="15724">MVSTTIEGLSVPITVAMYAWNNSNSILYNGIFMAANCFTSMLVSVLLVKTSLSNVNSRKLILTGQLVFCLFFIFTYPWKFYGENLPRPLLANGTENLELFGGCSRVYEWCEATAPIPKGIYIATFILGLGDHENRVQCKGY</sequence>
<organism evidence="7 8">
    <name type="scientific">Mesorhabditis belari</name>
    <dbReference type="NCBI Taxonomy" id="2138241"/>
    <lineage>
        <taxon>Eukaryota</taxon>
        <taxon>Metazoa</taxon>
        <taxon>Ecdysozoa</taxon>
        <taxon>Nematoda</taxon>
        <taxon>Chromadorea</taxon>
        <taxon>Rhabditida</taxon>
        <taxon>Rhabditina</taxon>
        <taxon>Rhabditomorpha</taxon>
        <taxon>Rhabditoidea</taxon>
        <taxon>Rhabditidae</taxon>
        <taxon>Mesorhabditinae</taxon>
        <taxon>Mesorhabditis</taxon>
    </lineage>
</organism>
<dbReference type="GO" id="GO:0012505">
    <property type="term" value="C:endomembrane system"/>
    <property type="evidence" value="ECO:0007669"/>
    <property type="project" value="UniProtKB-SubCell"/>
</dbReference>
<keyword evidence="4 6" id="KW-1133">Transmembrane helix</keyword>
<proteinExistence type="predicted"/>
<dbReference type="PANTHER" id="PTHR23510:SF3">
    <property type="entry name" value="MAJOR FACILITATOR SUPERFAMILY DOMAIN-CONTAINING PROTEIN 8"/>
    <property type="match status" value="1"/>
</dbReference>